<accession>A0AAJ6VL53</accession>
<feature type="transmembrane region" description="Helical" evidence="1">
    <location>
        <begin position="228"/>
        <end position="250"/>
    </location>
</feature>
<dbReference type="GeneID" id="105360143"/>
<evidence type="ECO:0000313" key="3">
    <source>
        <dbReference type="RefSeq" id="XP_011495249.1"/>
    </source>
</evidence>
<keyword evidence="2" id="KW-1185">Reference proteome</keyword>
<organism evidence="2 3">
    <name type="scientific">Ceratosolen solmsi marchali</name>
    <dbReference type="NCBI Taxonomy" id="326594"/>
    <lineage>
        <taxon>Eukaryota</taxon>
        <taxon>Metazoa</taxon>
        <taxon>Ecdysozoa</taxon>
        <taxon>Arthropoda</taxon>
        <taxon>Hexapoda</taxon>
        <taxon>Insecta</taxon>
        <taxon>Pterygota</taxon>
        <taxon>Neoptera</taxon>
        <taxon>Endopterygota</taxon>
        <taxon>Hymenoptera</taxon>
        <taxon>Apocrita</taxon>
        <taxon>Proctotrupomorpha</taxon>
        <taxon>Chalcidoidea</taxon>
        <taxon>Agaonidae</taxon>
        <taxon>Agaoninae</taxon>
        <taxon>Ceratosolen</taxon>
    </lineage>
</organism>
<sequence length="291" mass="33493">MGFRVLCVSMKIFGIWPIPNSPRAHCIFYRFLWWFYLLNHLILILPTFHTFLNNNTGNVTLASITWLEMTGMMECMVILINFKIQEKRLKELLRVTKNQLNSTEASISLENANLYVIIVSTIAILYIIVMYMYGNRPDRSTILTTTRYPFSIESTALKVLIFCNQFIAMSHTAVVMVTDGIFVLFSYVCAVRLKLLEKKLKTAKINKELKQYICEHQNILFLIEETNVLVGIMIVKSIICFMSYSIGVGLQIIDPKVSNFEVMNNFLTIVLIYLRLFISAESAETMATVDT</sequence>
<keyword evidence="1" id="KW-1133">Transmembrane helix</keyword>
<dbReference type="RefSeq" id="XP_011495249.1">
    <property type="nucleotide sequence ID" value="XM_011496947.1"/>
</dbReference>
<feature type="transmembrane region" description="Helical" evidence="1">
    <location>
        <begin position="31"/>
        <end position="52"/>
    </location>
</feature>
<evidence type="ECO:0000313" key="2">
    <source>
        <dbReference type="Proteomes" id="UP000695007"/>
    </source>
</evidence>
<dbReference type="AlphaFoldDB" id="A0AAJ6VL53"/>
<gene>
    <name evidence="3" type="primary">LOC105360143</name>
</gene>
<name>A0AAJ6VL53_9HYME</name>
<reference evidence="3" key="1">
    <citation type="submission" date="2025-08" db="UniProtKB">
        <authorList>
            <consortium name="RefSeq"/>
        </authorList>
    </citation>
    <scope>IDENTIFICATION</scope>
</reference>
<dbReference type="Proteomes" id="UP000695007">
    <property type="component" value="Unplaced"/>
</dbReference>
<keyword evidence="1" id="KW-0812">Transmembrane</keyword>
<dbReference type="KEGG" id="csol:105360143"/>
<feature type="transmembrane region" description="Helical" evidence="1">
    <location>
        <begin position="64"/>
        <end position="84"/>
    </location>
</feature>
<evidence type="ECO:0000256" key="1">
    <source>
        <dbReference type="SAM" id="Phobius"/>
    </source>
</evidence>
<keyword evidence="1" id="KW-0472">Membrane</keyword>
<feature type="transmembrane region" description="Helical" evidence="1">
    <location>
        <begin position="262"/>
        <end position="278"/>
    </location>
</feature>
<feature type="transmembrane region" description="Helical" evidence="1">
    <location>
        <begin position="114"/>
        <end position="133"/>
    </location>
</feature>
<proteinExistence type="predicted"/>
<protein>
    <submittedName>
        <fullName evidence="3">Uncharacterized protein LOC105360143</fullName>
    </submittedName>
</protein>
<feature type="transmembrane region" description="Helical" evidence="1">
    <location>
        <begin position="166"/>
        <end position="191"/>
    </location>
</feature>